<dbReference type="InterPro" id="IPR016032">
    <property type="entry name" value="Sig_transdc_resp-reg_C-effctor"/>
</dbReference>
<gene>
    <name evidence="2" type="ORF">NZH93_05210</name>
</gene>
<dbReference type="AlphaFoldDB" id="A0A9X2VHL6"/>
<dbReference type="Pfam" id="PF03704">
    <property type="entry name" value="BTAD"/>
    <property type="match status" value="1"/>
</dbReference>
<dbReference type="InterPro" id="IPR011990">
    <property type="entry name" value="TPR-like_helical_dom_sf"/>
</dbReference>
<evidence type="ECO:0000313" key="2">
    <source>
        <dbReference type="EMBL" id="MCS7476242.1"/>
    </source>
</evidence>
<reference evidence="2" key="1">
    <citation type="submission" date="2022-08" db="EMBL/GenBank/DDBJ databases">
        <authorList>
            <person name="Tistechok S."/>
            <person name="Samborskyy M."/>
            <person name="Roman I."/>
        </authorList>
    </citation>
    <scope>NUCLEOTIDE SEQUENCE</scope>
    <source>
        <strain evidence="2">DSM 103496</strain>
    </source>
</reference>
<evidence type="ECO:0000313" key="3">
    <source>
        <dbReference type="Proteomes" id="UP001141259"/>
    </source>
</evidence>
<dbReference type="InterPro" id="IPR005158">
    <property type="entry name" value="BTAD"/>
</dbReference>
<accession>A0A9X2VHL6</accession>
<feature type="domain" description="Bacterial transcriptional activator" evidence="1">
    <location>
        <begin position="538"/>
        <end position="656"/>
    </location>
</feature>
<dbReference type="Gene3D" id="1.25.40.10">
    <property type="entry name" value="Tetratricopeptide repeat domain"/>
    <property type="match status" value="2"/>
</dbReference>
<dbReference type="GO" id="GO:0006355">
    <property type="term" value="P:regulation of DNA-templated transcription"/>
    <property type="evidence" value="ECO:0007669"/>
    <property type="project" value="InterPro"/>
</dbReference>
<evidence type="ECO:0000259" key="1">
    <source>
        <dbReference type="SMART" id="SM01043"/>
    </source>
</evidence>
<dbReference type="SUPFAM" id="SSF46894">
    <property type="entry name" value="C-terminal effector domain of the bipartite response regulators"/>
    <property type="match status" value="1"/>
</dbReference>
<dbReference type="SMART" id="SM01043">
    <property type="entry name" value="BTAD"/>
    <property type="match status" value="1"/>
</dbReference>
<dbReference type="RefSeq" id="WP_259621750.1">
    <property type="nucleotide sequence ID" value="NZ_JANYMP010000002.1"/>
</dbReference>
<keyword evidence="3" id="KW-1185">Reference proteome</keyword>
<dbReference type="InterPro" id="IPR051677">
    <property type="entry name" value="AfsR-DnrI-RedD_regulator"/>
</dbReference>
<dbReference type="GO" id="GO:0003677">
    <property type="term" value="F:DNA binding"/>
    <property type="evidence" value="ECO:0007669"/>
    <property type="project" value="InterPro"/>
</dbReference>
<dbReference type="InterPro" id="IPR036388">
    <property type="entry name" value="WH-like_DNA-bd_sf"/>
</dbReference>
<proteinExistence type="predicted"/>
<dbReference type="InterPro" id="IPR019734">
    <property type="entry name" value="TPR_rpt"/>
</dbReference>
<dbReference type="Gene3D" id="1.10.10.10">
    <property type="entry name" value="Winged helix-like DNA-binding domain superfamily/Winged helix DNA-binding domain"/>
    <property type="match status" value="1"/>
</dbReference>
<sequence>MESEGRRLLARRGVRAALDWIERVPVAERSTEVHCLHAEVLALAGDLDAAAAICLPLADGGAPDVARLLGHLEYRRGRPRQALEWYAKGPPDALLLAWTATAHWAIGDEAKCREHADRAWLAATESGDRRAMVASHVALGFAAEMVGDCAAEQHHYEKALALAEAAGDRVESARMRTNLSSRLLGEARYAEAAAMADLAVAQAEEVGYLTVLGIALCNGGDALLRLGDLDAACDRFDRALAVEHTVGSQRLAYPLAGLGDVHRVRGRTSLAMASYEEAIRVCGAEGDRQGLVPALVGLALLVASQDPSTAADLAERAHSSAVGPAVIRTLLALGWAAERGGDHQRAADLATRTAEKARLHRDRARLAEALELLATARPAKARTALVEAKAIWRETGAVVDGLRITVLLGAVPHASAAERADARAAGESLAARGIPSPVDPVVIRTLGRFEVRVAGEPLPRSVWQSRKARDLLRILVVRRGRGIARDELARLLWADDSDRVGHRLSVALSTVRSVLDPAGDLVLADQHTVALDTGRAAIDLEDFLADAQEGLRTGDKATLVAAEAAYTGDLFEDEPYDDWAVALREEARAVYLRVARTLATRASDVDEAGYYLQRLLAKDPYDEQAHLALVEALTAAGRHGAAIRARTRFTEAMGSLS</sequence>
<dbReference type="PANTHER" id="PTHR35807">
    <property type="entry name" value="TRANSCRIPTIONAL REGULATOR REDD-RELATED"/>
    <property type="match status" value="1"/>
</dbReference>
<name>A0A9X2VHL6_9PSEU</name>
<dbReference type="EMBL" id="JANYMP010000002">
    <property type="protein sequence ID" value="MCS7476242.1"/>
    <property type="molecule type" value="Genomic_DNA"/>
</dbReference>
<dbReference type="SUPFAM" id="SSF48452">
    <property type="entry name" value="TPR-like"/>
    <property type="match status" value="2"/>
</dbReference>
<dbReference type="SMART" id="SM00028">
    <property type="entry name" value="TPR"/>
    <property type="match status" value="4"/>
</dbReference>
<comment type="caution">
    <text evidence="2">The sequence shown here is derived from an EMBL/GenBank/DDBJ whole genome shotgun (WGS) entry which is preliminary data.</text>
</comment>
<organism evidence="2 3">
    <name type="scientific">Umezawaea endophytica</name>
    <dbReference type="NCBI Taxonomy" id="1654476"/>
    <lineage>
        <taxon>Bacteria</taxon>
        <taxon>Bacillati</taxon>
        <taxon>Actinomycetota</taxon>
        <taxon>Actinomycetes</taxon>
        <taxon>Pseudonocardiales</taxon>
        <taxon>Pseudonocardiaceae</taxon>
        <taxon>Umezawaea</taxon>
    </lineage>
</organism>
<protein>
    <recommendedName>
        <fullName evidence="1">Bacterial transcriptional activator domain-containing protein</fullName>
    </recommendedName>
</protein>
<dbReference type="Proteomes" id="UP001141259">
    <property type="component" value="Unassembled WGS sequence"/>
</dbReference>